<proteinExistence type="predicted"/>
<accession>A0AAV4PMK2</accession>
<protein>
    <submittedName>
        <fullName evidence="2">Uncharacterized protein</fullName>
    </submittedName>
</protein>
<evidence type="ECO:0000256" key="1">
    <source>
        <dbReference type="SAM" id="MobiDB-lite"/>
    </source>
</evidence>
<reference evidence="2 3" key="1">
    <citation type="submission" date="2021-06" db="EMBL/GenBank/DDBJ databases">
        <title>Caerostris darwini draft genome.</title>
        <authorList>
            <person name="Kono N."/>
            <person name="Arakawa K."/>
        </authorList>
    </citation>
    <scope>NUCLEOTIDE SEQUENCE [LARGE SCALE GENOMIC DNA]</scope>
</reference>
<sequence length="105" mass="11614">MLLCRIPFVYARHSQLLLEMRFECDLLIKTIEVLGPSYSTALCSGDGKVTLVCPTKMDLPQSTHALSHQHSPRENCHAHTPRDRKGRVVVGEVGKNAIVCSEGTN</sequence>
<comment type="caution">
    <text evidence="2">The sequence shown here is derived from an EMBL/GenBank/DDBJ whole genome shotgun (WGS) entry which is preliminary data.</text>
</comment>
<dbReference type="Proteomes" id="UP001054837">
    <property type="component" value="Unassembled WGS sequence"/>
</dbReference>
<keyword evidence="3" id="KW-1185">Reference proteome</keyword>
<dbReference type="AlphaFoldDB" id="A0AAV4PMK2"/>
<feature type="compositionally biased region" description="Basic and acidic residues" evidence="1">
    <location>
        <begin position="71"/>
        <end position="83"/>
    </location>
</feature>
<name>A0AAV4PMK2_9ARAC</name>
<gene>
    <name evidence="2" type="ORF">CDAR_94801</name>
</gene>
<dbReference type="EMBL" id="BPLQ01003002">
    <property type="protein sequence ID" value="GIX97001.1"/>
    <property type="molecule type" value="Genomic_DNA"/>
</dbReference>
<evidence type="ECO:0000313" key="3">
    <source>
        <dbReference type="Proteomes" id="UP001054837"/>
    </source>
</evidence>
<evidence type="ECO:0000313" key="2">
    <source>
        <dbReference type="EMBL" id="GIX97001.1"/>
    </source>
</evidence>
<feature type="region of interest" description="Disordered" evidence="1">
    <location>
        <begin position="63"/>
        <end position="83"/>
    </location>
</feature>
<organism evidence="2 3">
    <name type="scientific">Caerostris darwini</name>
    <dbReference type="NCBI Taxonomy" id="1538125"/>
    <lineage>
        <taxon>Eukaryota</taxon>
        <taxon>Metazoa</taxon>
        <taxon>Ecdysozoa</taxon>
        <taxon>Arthropoda</taxon>
        <taxon>Chelicerata</taxon>
        <taxon>Arachnida</taxon>
        <taxon>Araneae</taxon>
        <taxon>Araneomorphae</taxon>
        <taxon>Entelegynae</taxon>
        <taxon>Araneoidea</taxon>
        <taxon>Araneidae</taxon>
        <taxon>Caerostris</taxon>
    </lineage>
</organism>